<dbReference type="Proteomes" id="UP001165041">
    <property type="component" value="Unassembled WGS sequence"/>
</dbReference>
<organism evidence="1 2">
    <name type="scientific">Kitasatospora phosalacinea</name>
    <dbReference type="NCBI Taxonomy" id="2065"/>
    <lineage>
        <taxon>Bacteria</taxon>
        <taxon>Bacillati</taxon>
        <taxon>Actinomycetota</taxon>
        <taxon>Actinomycetes</taxon>
        <taxon>Kitasatosporales</taxon>
        <taxon>Streptomycetaceae</taxon>
        <taxon>Kitasatospora</taxon>
    </lineage>
</organism>
<dbReference type="InterPro" id="IPR029032">
    <property type="entry name" value="AhpD-like"/>
</dbReference>
<evidence type="ECO:0000313" key="1">
    <source>
        <dbReference type="EMBL" id="GLW68364.1"/>
    </source>
</evidence>
<dbReference type="RefSeq" id="WP_285733234.1">
    <property type="nucleotide sequence ID" value="NZ_BSSA01000001.1"/>
</dbReference>
<reference evidence="1" key="1">
    <citation type="submission" date="2023-02" db="EMBL/GenBank/DDBJ databases">
        <title>Kitasatospora phosalacinea NBRC 14627.</title>
        <authorList>
            <person name="Ichikawa N."/>
            <person name="Sato H."/>
            <person name="Tonouchi N."/>
        </authorList>
    </citation>
    <scope>NUCLEOTIDE SEQUENCE</scope>
    <source>
        <strain evidence="1">NBRC 14627</strain>
    </source>
</reference>
<comment type="caution">
    <text evidence="1">The sequence shown here is derived from an EMBL/GenBank/DDBJ whole genome shotgun (WGS) entry which is preliminary data.</text>
</comment>
<proteinExistence type="predicted"/>
<dbReference type="AlphaFoldDB" id="A0A9W6Q4D4"/>
<sequence>MNGGRRLVQAPLRGLSLLQVRHLSTVSFGAATGDTARVYRDLERDFGVLAPPVALHAPVPELLTACWAVLRETMLVGGRAPRAAKEAVAAAVSAGNRCPFCTTVHGTMLDSLSARPVRRRRADRDGPSTEEVTAWATRGGEPPFPPELLPELAGTALCLQYLNRVVNVFLGPYPLPPNAPERALGPVLRVLVGLMRGSARTAVAPGASLSLLPPAPLPPDLDWAAADPRISAALARAAAAVERTGADLVPAAVRAVVAAELDRWDGTDPGLGRAWLGAPLRELPPDERPAGELALLTALASYRVDERVVTAVRQAGAGDREVLATCAWAALRAARRRVRHLLHAD</sequence>
<accession>A0A9W6Q4D4</accession>
<gene>
    <name evidence="1" type="ORF">Kpho02_06630</name>
</gene>
<dbReference type="Gene3D" id="1.20.1290.10">
    <property type="entry name" value="AhpD-like"/>
    <property type="match status" value="1"/>
</dbReference>
<evidence type="ECO:0000313" key="2">
    <source>
        <dbReference type="Proteomes" id="UP001165041"/>
    </source>
</evidence>
<name>A0A9W6Q4D4_9ACTN</name>
<protein>
    <submittedName>
        <fullName evidence="1">Alkyl hydroperoxide reductase AhpD</fullName>
    </submittedName>
</protein>
<dbReference type="SUPFAM" id="SSF69118">
    <property type="entry name" value="AhpD-like"/>
    <property type="match status" value="2"/>
</dbReference>
<dbReference type="EMBL" id="BSSA01000001">
    <property type="protein sequence ID" value="GLW68364.1"/>
    <property type="molecule type" value="Genomic_DNA"/>
</dbReference>